<dbReference type="Pfam" id="PF03169">
    <property type="entry name" value="OPT"/>
    <property type="match status" value="1"/>
</dbReference>
<dbReference type="EMBL" id="LFWA01000015">
    <property type="protein sequence ID" value="KTW27241.1"/>
    <property type="molecule type" value="Genomic_DNA"/>
</dbReference>
<dbReference type="STRING" id="1408657.A0A0W4ZFV8"/>
<comment type="subcellular location">
    <subcellularLocation>
        <location evidence="1">Membrane</location>
        <topology evidence="1">Multi-pass membrane protein</topology>
    </subcellularLocation>
</comment>
<feature type="transmembrane region" description="Helical" evidence="7">
    <location>
        <begin position="205"/>
        <end position="226"/>
    </location>
</feature>
<feature type="transmembrane region" description="Helical" evidence="7">
    <location>
        <begin position="346"/>
        <end position="369"/>
    </location>
</feature>
<evidence type="ECO:0000313" key="8">
    <source>
        <dbReference type="EMBL" id="KTW27241.1"/>
    </source>
</evidence>
<comment type="similarity">
    <text evidence="2">Belongs to the oligopeptide OPT transporter family.</text>
</comment>
<evidence type="ECO:0000256" key="1">
    <source>
        <dbReference type="ARBA" id="ARBA00004141"/>
    </source>
</evidence>
<evidence type="ECO:0000256" key="6">
    <source>
        <dbReference type="ARBA" id="ARBA00023136"/>
    </source>
</evidence>
<dbReference type="Proteomes" id="UP000053447">
    <property type="component" value="Unassembled WGS sequence"/>
</dbReference>
<evidence type="ECO:0000256" key="7">
    <source>
        <dbReference type="SAM" id="Phobius"/>
    </source>
</evidence>
<proteinExistence type="inferred from homology"/>
<evidence type="ECO:0000256" key="3">
    <source>
        <dbReference type="ARBA" id="ARBA00022448"/>
    </source>
</evidence>
<keyword evidence="3" id="KW-0813">Transport</keyword>
<keyword evidence="4 7" id="KW-0812">Transmembrane</keyword>
<evidence type="ECO:0000256" key="4">
    <source>
        <dbReference type="ARBA" id="ARBA00022692"/>
    </source>
</evidence>
<protein>
    <recommendedName>
        <fullName evidence="10">Oligopeptide transporter</fullName>
    </recommendedName>
</protein>
<feature type="transmembrane region" description="Helical" evidence="7">
    <location>
        <begin position="277"/>
        <end position="296"/>
    </location>
</feature>
<evidence type="ECO:0008006" key="10">
    <source>
        <dbReference type="Google" id="ProtNLM"/>
    </source>
</evidence>
<dbReference type="PANTHER" id="PTHR31645:SF3">
    <property type="entry name" value="OLIGOPEPTIDE TRANSPORTER"/>
    <property type="match status" value="1"/>
</dbReference>
<sequence>MNLRSRLSPKGFDPIRYPSPRYWLLWPGVMLMLCASFAEIFMSGGIIWRGIKQVLQSIYYKIRRQESQVFKDAIDDPAPPHTQIPSWQWVPLLVLSAVFTCLVLFFQYGIGIGLSLLSILLGFVFSFIGAQSTGATDVNPLSTCAKSSQLIFGAISSGQKMDEVLAQRLNLIAGSVAASSASQSVDMIGDLKTGHLLGAQPRVQFYAQIIGSFFSIWLSVVLYILFSKAYPCFTSQFMPDYPPTETCVFGAPAVAAWRAIASAMTNPELQVPPSSGYTSIVLGIVSVVAVVFKHSYCPQKYRSYIPNFNAIGLGFVVPQTYYATAMIIGAIIAHYWKKHKPVSYDIYALAIATGFAAGEGMGGVVNAVLQISGLPGHKYGTRVGCSYDTWCG</sequence>
<organism evidence="8 9">
    <name type="scientific">Pneumocystis jirovecii (strain RU7)</name>
    <name type="common">Human pneumocystis pneumonia agent</name>
    <dbReference type="NCBI Taxonomy" id="1408657"/>
    <lineage>
        <taxon>Eukaryota</taxon>
        <taxon>Fungi</taxon>
        <taxon>Dikarya</taxon>
        <taxon>Ascomycota</taxon>
        <taxon>Taphrinomycotina</taxon>
        <taxon>Pneumocystomycetes</taxon>
        <taxon>Pneumocystaceae</taxon>
        <taxon>Pneumocystis</taxon>
    </lineage>
</organism>
<dbReference type="OrthoDB" id="77405at2759"/>
<dbReference type="GeneID" id="28941753"/>
<dbReference type="RefSeq" id="XP_018228397.1">
    <property type="nucleotide sequence ID" value="XM_018375498.1"/>
</dbReference>
<keyword evidence="6 7" id="KW-0472">Membrane</keyword>
<gene>
    <name evidence="8" type="ORF">T551_03235</name>
</gene>
<feature type="transmembrane region" description="Helical" evidence="7">
    <location>
        <begin position="112"/>
        <end position="130"/>
    </location>
</feature>
<dbReference type="InterPro" id="IPR004813">
    <property type="entry name" value="OPT"/>
</dbReference>
<comment type="caution">
    <text evidence="8">The sequence shown here is derived from an EMBL/GenBank/DDBJ whole genome shotgun (WGS) entry which is preliminary data.</text>
</comment>
<feature type="transmembrane region" description="Helical" evidence="7">
    <location>
        <begin position="86"/>
        <end position="105"/>
    </location>
</feature>
<feature type="transmembrane region" description="Helical" evidence="7">
    <location>
        <begin position="21"/>
        <end position="48"/>
    </location>
</feature>
<dbReference type="AlphaFoldDB" id="A0A0W4ZFV8"/>
<accession>A0A0W4ZFV8</accession>
<evidence type="ECO:0000313" key="9">
    <source>
        <dbReference type="Proteomes" id="UP000053447"/>
    </source>
</evidence>
<keyword evidence="5 7" id="KW-1133">Transmembrane helix</keyword>
<feature type="transmembrane region" description="Helical" evidence="7">
    <location>
        <begin position="247"/>
        <end position="265"/>
    </location>
</feature>
<dbReference type="InterPro" id="IPR045035">
    <property type="entry name" value="YSL-like"/>
</dbReference>
<keyword evidence="9" id="KW-1185">Reference proteome</keyword>
<dbReference type="PANTHER" id="PTHR31645">
    <property type="entry name" value="OLIGOPEPTIDE TRANSPORTER YGL114W-RELATED"/>
    <property type="match status" value="1"/>
</dbReference>
<feature type="transmembrane region" description="Helical" evidence="7">
    <location>
        <begin position="308"/>
        <end position="334"/>
    </location>
</feature>
<evidence type="ECO:0000256" key="2">
    <source>
        <dbReference type="ARBA" id="ARBA00008807"/>
    </source>
</evidence>
<dbReference type="GO" id="GO:0035673">
    <property type="term" value="F:oligopeptide transmembrane transporter activity"/>
    <property type="evidence" value="ECO:0007669"/>
    <property type="project" value="InterPro"/>
</dbReference>
<dbReference type="VEuPathDB" id="FungiDB:T551_03235"/>
<name>A0A0W4ZFV8_PNEJ7</name>
<reference evidence="9" key="1">
    <citation type="journal article" date="2016" name="Nat. Commun.">
        <title>Genome analysis of three Pneumocystis species reveals adaptation mechanisms to life exclusively in mammalian hosts.</title>
        <authorList>
            <person name="Ma L."/>
            <person name="Chen Z."/>
            <person name="Huang D.W."/>
            <person name="Kutty G."/>
            <person name="Ishihara M."/>
            <person name="Wang H."/>
            <person name="Abouelleil A."/>
            <person name="Bishop L."/>
            <person name="Davey E."/>
            <person name="Deng R."/>
            <person name="Deng X."/>
            <person name="Fan L."/>
            <person name="Fantoni G."/>
            <person name="Fitzgerald M."/>
            <person name="Gogineni E."/>
            <person name="Goldberg J.M."/>
            <person name="Handley G."/>
            <person name="Hu X."/>
            <person name="Huber C."/>
            <person name="Jiao X."/>
            <person name="Jones K."/>
            <person name="Levin J.Z."/>
            <person name="Liu Y."/>
            <person name="Macdonald P."/>
            <person name="Melnikov A."/>
            <person name="Raley C."/>
            <person name="Sassi M."/>
            <person name="Sherman B.T."/>
            <person name="Song X."/>
            <person name="Sykes S."/>
            <person name="Tran B."/>
            <person name="Walsh L."/>
            <person name="Xia Y."/>
            <person name="Yang J."/>
            <person name="Young S."/>
            <person name="Zeng Q."/>
            <person name="Zheng X."/>
            <person name="Stephens R."/>
            <person name="Nusbaum C."/>
            <person name="Birren B.W."/>
            <person name="Azadi P."/>
            <person name="Lempicki R.A."/>
            <person name="Cuomo C.A."/>
            <person name="Kovacs J.A."/>
        </authorList>
    </citation>
    <scope>NUCLEOTIDE SEQUENCE [LARGE SCALE GENOMIC DNA]</scope>
    <source>
        <strain evidence="9">RU7</strain>
    </source>
</reference>
<dbReference type="GO" id="GO:0000329">
    <property type="term" value="C:fungal-type vacuole membrane"/>
    <property type="evidence" value="ECO:0007669"/>
    <property type="project" value="TreeGrafter"/>
</dbReference>
<evidence type="ECO:0000256" key="5">
    <source>
        <dbReference type="ARBA" id="ARBA00022989"/>
    </source>
</evidence>